<evidence type="ECO:0008006" key="3">
    <source>
        <dbReference type="Google" id="ProtNLM"/>
    </source>
</evidence>
<dbReference type="InterPro" id="IPR018763">
    <property type="entry name" value="DUF2334"/>
</dbReference>
<sequence length="304" mass="35331">MLFRPALLRLEDIGPGGSYRTLEGLGKLRTVLEYLSDQKVPFHIALIPRWIQIDSDGNRYEKGIDDSQPDSYTRTFLSLIKSVQQRGALLGMHGYTHQYGEEKRPDDNQDSAIGFEFNVKDAPVTATAAYAAERIQKSLAAFRKTDLYPHFWETPHYWQTPEQEQTFQRFHRILYQSDTAGRAENRPYVTKEGTVFIPTPLFYIHEQNTVEQVLAQLEDRHVFASMFYHSFLEFPFLESVTGPDGKILQRDGLPVYRYRTGQVSNLQRLVHGFRQRGFYWTNLYDVLPTAWIPFTAALRQPWLA</sequence>
<keyword evidence="2" id="KW-1185">Reference proteome</keyword>
<gene>
    <name evidence="1" type="ORF">skT53_16270</name>
</gene>
<proteinExistence type="predicted"/>
<evidence type="ECO:0000313" key="2">
    <source>
        <dbReference type="Proteomes" id="UP000593802"/>
    </source>
</evidence>
<reference evidence="1 2" key="1">
    <citation type="submission" date="2020-08" db="EMBL/GenBank/DDBJ databases">
        <title>Complete Genome Sequence of Effusibacillus dendaii Strain skT53, Isolated from Farmland soil.</title>
        <authorList>
            <person name="Konishi T."/>
            <person name="Kawasaki H."/>
        </authorList>
    </citation>
    <scope>NUCLEOTIDE SEQUENCE [LARGE SCALE GENOMIC DNA]</scope>
    <source>
        <strain evidence="2">skT53</strain>
    </source>
</reference>
<dbReference type="AlphaFoldDB" id="A0A7I8DBB4"/>
<dbReference type="SUPFAM" id="SSF88713">
    <property type="entry name" value="Glycoside hydrolase/deacetylase"/>
    <property type="match status" value="1"/>
</dbReference>
<evidence type="ECO:0000313" key="1">
    <source>
        <dbReference type="EMBL" id="BCJ86642.1"/>
    </source>
</evidence>
<dbReference type="GO" id="GO:0005975">
    <property type="term" value="P:carbohydrate metabolic process"/>
    <property type="evidence" value="ECO:0007669"/>
    <property type="project" value="InterPro"/>
</dbReference>
<name>A0A7I8DBB4_9BACL</name>
<protein>
    <recommendedName>
        <fullName evidence="3">DUF2334 domain-containing protein</fullName>
    </recommendedName>
</protein>
<dbReference type="KEGG" id="eff:skT53_16270"/>
<dbReference type="InterPro" id="IPR011330">
    <property type="entry name" value="Glyco_hydro/deAcase_b/a-brl"/>
</dbReference>
<dbReference type="Pfam" id="PF10096">
    <property type="entry name" value="DUF2334"/>
    <property type="match status" value="1"/>
</dbReference>
<accession>A0A7I8DBB4</accession>
<organism evidence="1 2">
    <name type="scientific">Effusibacillus dendaii</name>
    <dbReference type="NCBI Taxonomy" id="2743772"/>
    <lineage>
        <taxon>Bacteria</taxon>
        <taxon>Bacillati</taxon>
        <taxon>Bacillota</taxon>
        <taxon>Bacilli</taxon>
        <taxon>Bacillales</taxon>
        <taxon>Alicyclobacillaceae</taxon>
        <taxon>Effusibacillus</taxon>
    </lineage>
</organism>
<dbReference type="Gene3D" id="3.20.20.370">
    <property type="entry name" value="Glycoside hydrolase/deacetylase"/>
    <property type="match status" value="1"/>
</dbReference>
<dbReference type="Proteomes" id="UP000593802">
    <property type="component" value="Chromosome"/>
</dbReference>
<dbReference type="EMBL" id="AP023366">
    <property type="protein sequence ID" value="BCJ86642.1"/>
    <property type="molecule type" value="Genomic_DNA"/>
</dbReference>
<dbReference type="RefSeq" id="WP_200760628.1">
    <property type="nucleotide sequence ID" value="NZ_AP023366.1"/>
</dbReference>